<feature type="domain" description="Ribophorin II C-terminal" evidence="9">
    <location>
        <begin position="197"/>
        <end position="300"/>
    </location>
</feature>
<evidence type="ECO:0000256" key="2">
    <source>
        <dbReference type="ARBA" id="ARBA00022692"/>
    </source>
</evidence>
<dbReference type="eggNOG" id="KOG2447">
    <property type="taxonomic scope" value="Eukaryota"/>
</dbReference>
<keyword evidence="2 7" id="KW-0812">Transmembrane</keyword>
<keyword evidence="5 7" id="KW-1133">Transmembrane helix</keyword>
<dbReference type="OMA" id="VFFMYYT"/>
<dbReference type="GO" id="GO:0008250">
    <property type="term" value="C:oligosaccharyltransferase complex"/>
    <property type="evidence" value="ECO:0007669"/>
    <property type="project" value="InterPro"/>
</dbReference>
<evidence type="ECO:0000256" key="6">
    <source>
        <dbReference type="ARBA" id="ARBA00023136"/>
    </source>
</evidence>
<dbReference type="UniPathway" id="UPA00378"/>
<gene>
    <name evidence="10" type="ORF">EPUS_01311</name>
</gene>
<dbReference type="PANTHER" id="PTHR12640:SF0">
    <property type="entry name" value="DOLICHYL-DIPHOSPHOOLIGOSACCHARIDE--PROTEIN GLYCOSYLTRANSFERASE SUBUNIT 2"/>
    <property type="match status" value="1"/>
</dbReference>
<evidence type="ECO:0000313" key="10">
    <source>
        <dbReference type="EMBL" id="ERF75945.1"/>
    </source>
</evidence>
<dbReference type="Proteomes" id="UP000019373">
    <property type="component" value="Unassembled WGS sequence"/>
</dbReference>
<keyword evidence="6 7" id="KW-0472">Membrane</keyword>
<feature type="chain" id="PRO_5044350351" description="Ribophorin II C-terminal domain-containing protein" evidence="8">
    <location>
        <begin position="23"/>
        <end position="305"/>
    </location>
</feature>
<evidence type="ECO:0000313" key="11">
    <source>
        <dbReference type="Proteomes" id="UP000019373"/>
    </source>
</evidence>
<evidence type="ECO:0000256" key="5">
    <source>
        <dbReference type="ARBA" id="ARBA00022989"/>
    </source>
</evidence>
<dbReference type="Pfam" id="PF25147">
    <property type="entry name" value="Ribophorin_II_C"/>
    <property type="match status" value="1"/>
</dbReference>
<evidence type="ECO:0000256" key="1">
    <source>
        <dbReference type="ARBA" id="ARBA00004477"/>
    </source>
</evidence>
<name>U1HYJ3_ENDPU</name>
<comment type="subcellular location">
    <subcellularLocation>
        <location evidence="1">Endoplasmic reticulum membrane</location>
        <topology evidence="1">Multi-pass membrane protein</topology>
    </subcellularLocation>
</comment>
<evidence type="ECO:0000256" key="7">
    <source>
        <dbReference type="SAM" id="Phobius"/>
    </source>
</evidence>
<dbReference type="GeneID" id="19236369"/>
<dbReference type="PANTHER" id="PTHR12640">
    <property type="entry name" value="RIBOPHORIN II"/>
    <property type="match status" value="1"/>
</dbReference>
<feature type="transmembrane region" description="Helical" evidence="7">
    <location>
        <begin position="250"/>
        <end position="269"/>
    </location>
</feature>
<dbReference type="OrthoDB" id="432292at2759"/>
<organism evidence="10 11">
    <name type="scientific">Endocarpon pusillum (strain Z07020 / HMAS-L-300199)</name>
    <name type="common">Lichen-forming fungus</name>
    <dbReference type="NCBI Taxonomy" id="1263415"/>
    <lineage>
        <taxon>Eukaryota</taxon>
        <taxon>Fungi</taxon>
        <taxon>Dikarya</taxon>
        <taxon>Ascomycota</taxon>
        <taxon>Pezizomycotina</taxon>
        <taxon>Eurotiomycetes</taxon>
        <taxon>Chaetothyriomycetidae</taxon>
        <taxon>Verrucariales</taxon>
        <taxon>Verrucariaceae</taxon>
        <taxon>Endocarpon</taxon>
    </lineage>
</organism>
<accession>U1HYJ3</accession>
<feature type="transmembrane region" description="Helical" evidence="7">
    <location>
        <begin position="206"/>
        <end position="230"/>
    </location>
</feature>
<reference evidence="11" key="1">
    <citation type="journal article" date="2014" name="BMC Genomics">
        <title>Genome characteristics reveal the impact of lichenization on lichen-forming fungus Endocarpon pusillum Hedwig (Verrucariales, Ascomycota).</title>
        <authorList>
            <person name="Wang Y.-Y."/>
            <person name="Liu B."/>
            <person name="Zhang X.-Y."/>
            <person name="Zhou Q.-M."/>
            <person name="Zhang T."/>
            <person name="Li H."/>
            <person name="Yu Y.-F."/>
            <person name="Zhang X.-L."/>
            <person name="Hao X.-Y."/>
            <person name="Wang M."/>
            <person name="Wang L."/>
            <person name="Wei J.-C."/>
        </authorList>
    </citation>
    <scope>NUCLEOTIDE SEQUENCE [LARGE SCALE GENOMIC DNA]</scope>
    <source>
        <strain evidence="11">Z07020 / HMAS-L-300199</strain>
    </source>
</reference>
<keyword evidence="4" id="KW-0256">Endoplasmic reticulum</keyword>
<keyword evidence="3 8" id="KW-0732">Signal</keyword>
<dbReference type="GO" id="GO:0006487">
    <property type="term" value="P:protein N-linked glycosylation"/>
    <property type="evidence" value="ECO:0007669"/>
    <property type="project" value="TreeGrafter"/>
</dbReference>
<dbReference type="InterPro" id="IPR008814">
    <property type="entry name" value="Swp1"/>
</dbReference>
<dbReference type="AlphaFoldDB" id="U1HYJ3"/>
<proteinExistence type="predicted"/>
<keyword evidence="11" id="KW-1185">Reference proteome</keyword>
<protein>
    <recommendedName>
        <fullName evidence="9">Ribophorin II C-terminal domain-containing protein</fullName>
    </recommendedName>
</protein>
<evidence type="ECO:0000259" key="9">
    <source>
        <dbReference type="Pfam" id="PF25147"/>
    </source>
</evidence>
<dbReference type="HOGENOM" id="CLU_051361_0_0_1"/>
<evidence type="ECO:0000256" key="4">
    <source>
        <dbReference type="ARBA" id="ARBA00022824"/>
    </source>
</evidence>
<sequence length="305" mass="33014">MVYLWSLLPTVLAVSNLALCRASSWHFSDATVSVQGKGAGVGGGLKEKSAHATESVFSANTFTRFVEHKPLSAPVTLGASDSLKVVLTIQDGKMAKRPHQAFLLLKDTDAGLEISYPFNVKESGKAKVDLTQKDLPSQFLTSSKPVEAHLVLGSFGSSQGYNDRIFSLNIATDSNNPIPTTGKPLRYGKLPEIHHIFKPNPSSPNIVFSLLFTGAVLTTLPAILGVWLYLGANVNHLSKAFQSAPISHTIFYGSIIGIEAIFFLYYTSWNLFKTLPVLFAAGTVTFLSGSRALSEVQERRLAGER</sequence>
<dbReference type="EMBL" id="KE720795">
    <property type="protein sequence ID" value="ERF75945.1"/>
    <property type="molecule type" value="Genomic_DNA"/>
</dbReference>
<evidence type="ECO:0000256" key="3">
    <source>
        <dbReference type="ARBA" id="ARBA00022729"/>
    </source>
</evidence>
<evidence type="ECO:0000256" key="8">
    <source>
        <dbReference type="SAM" id="SignalP"/>
    </source>
</evidence>
<dbReference type="RefSeq" id="XP_007786794.1">
    <property type="nucleotide sequence ID" value="XM_007788604.1"/>
</dbReference>
<dbReference type="InterPro" id="IPR056790">
    <property type="entry name" value="Ribophorin_II_C"/>
</dbReference>
<feature type="signal peptide" evidence="8">
    <location>
        <begin position="1"/>
        <end position="22"/>
    </location>
</feature>